<dbReference type="InterPro" id="IPR004193">
    <property type="entry name" value="Glyco_hydro_13_N"/>
</dbReference>
<dbReference type="GO" id="GO:0005975">
    <property type="term" value="P:carbohydrate metabolic process"/>
    <property type="evidence" value="ECO:0007669"/>
    <property type="project" value="InterPro"/>
</dbReference>
<proteinExistence type="inferred from homology"/>
<dbReference type="InterPro" id="IPR005323">
    <property type="entry name" value="CBM41_pullulanase"/>
</dbReference>
<sequence length="770" mass="89121">MKNTVIVHYHSQHGNYFDYSLWKWIDFHEGTDSQFSGFDSFGLVGNLTIDSPFFLEHIYVIVKNHNWSIKTRDFRIQRNNGVPKTEVWIVEGDDTLYYSHQAAITSHYYSHRDSHAFDMAMNYQYFDYQWGFQGWLGYQYQKEKTEFRLWAPTAAKVDLIFYQTTDDKSSIDYIVPMERGGIINLDNHLYNTHGVWFATIEHDLNYQAYAYRVYYRDKTFQDTRDPYSIATTANGRRSVILAQEHLNPKGFSVKQGKEAYWRLDNPNQAVITELHIRDFSKSSTSGVAESYRGKFLGACQSGTHNSYGDETGFDYLKKLGISHVQLQPIFDHHQTFDADGNYAYNWGYDPENFNVPEASFSTAPHKPENRILELKQLIQAYHDAGIAVIMDVVYNHTYSSYNSAFQLTVPDYFYRMNADGSFQDGSGCGNETASEKEMFRKYMIDSVLYWVNEYNIDGFRFDLMGLHDIETMNAIRQVLDDIDPRLMMYGEGWDMGTGLLPEQKAKKDNAYQMPNIGFFNDNVRDGIKGAEVYGQFKHGFVSGAATEGIIAKGVLGSDELSSYLTPNQVINYVEAHDNYNLNDLMWELHPDDSQETHTRRIEMASAMNILMQGVAFMQIGQEFLRTKLYPTGNNGQLTSSDKQLAMNSYNAPDRVNQIDWDNVTEHHATIAFMRGIVHLKRTNPAFSYQSYKEIRDHVYVHVANDYDGVVVFDILGEKNYRIIFNENEKNLENYMTDVSKYAIIITNIKRLHYKNDKLEALSVSIFEIEK</sequence>
<evidence type="ECO:0000313" key="11">
    <source>
        <dbReference type="EMBL" id="CDO19120.1"/>
    </source>
</evidence>
<name>A0A060RLR7_9STRE</name>
<dbReference type="GO" id="GO:0030246">
    <property type="term" value="F:carbohydrate binding"/>
    <property type="evidence" value="ECO:0007669"/>
    <property type="project" value="InterPro"/>
</dbReference>
<evidence type="ECO:0000256" key="6">
    <source>
        <dbReference type="ARBA" id="ARBA00023965"/>
    </source>
</evidence>
<evidence type="ECO:0000256" key="9">
    <source>
        <dbReference type="ARBA" id="ARBA00031076"/>
    </source>
</evidence>
<dbReference type="PANTHER" id="PTHR43002">
    <property type="entry name" value="GLYCOGEN DEBRANCHING ENZYME"/>
    <property type="match status" value="1"/>
</dbReference>
<dbReference type="AlphaFoldDB" id="A0A060RLR7"/>
<dbReference type="NCBIfam" id="TIGR02104">
    <property type="entry name" value="pulA_typeI"/>
    <property type="match status" value="1"/>
</dbReference>
<dbReference type="SUPFAM" id="SSF51445">
    <property type="entry name" value="(Trans)glycosidases"/>
    <property type="match status" value="1"/>
</dbReference>
<feature type="domain" description="Glycosyl hydrolase family 13 catalytic" evidence="10">
    <location>
        <begin position="273"/>
        <end position="661"/>
    </location>
</feature>
<reference evidence="11 12" key="2">
    <citation type="submission" date="2014-05" db="EMBL/GenBank/DDBJ databases">
        <title>Genome sequence of Streptococcus gallolyticus.</title>
        <authorList>
            <person name="Del Campo R."/>
        </authorList>
    </citation>
    <scope>NUCLEOTIDE SEQUENCE [LARGE SCALE GENOMIC DNA]</scope>
    <source>
        <strain evidence="11 12">LMG17956</strain>
    </source>
</reference>
<dbReference type="Gene3D" id="2.60.40.1110">
    <property type="match status" value="1"/>
</dbReference>
<comment type="caution">
    <text evidence="11">The sequence shown here is derived from an EMBL/GenBank/DDBJ whole genome shotgun (WGS) entry which is preliminary data.</text>
</comment>
<dbReference type="EMBL" id="CCBC010000217">
    <property type="protein sequence ID" value="CDO19120.1"/>
    <property type="molecule type" value="Genomic_DNA"/>
</dbReference>
<dbReference type="Pfam" id="PF02922">
    <property type="entry name" value="CBM_48"/>
    <property type="match status" value="1"/>
</dbReference>
<dbReference type="InterPro" id="IPR013784">
    <property type="entry name" value="Carb-bd-like_fold"/>
</dbReference>
<evidence type="ECO:0000259" key="10">
    <source>
        <dbReference type="SMART" id="SM00642"/>
    </source>
</evidence>
<dbReference type="CDD" id="cd10315">
    <property type="entry name" value="CBM41_pullulanase"/>
    <property type="match status" value="1"/>
</dbReference>
<dbReference type="SUPFAM" id="SSF81296">
    <property type="entry name" value="E set domains"/>
    <property type="match status" value="1"/>
</dbReference>
<dbReference type="CDD" id="cd02860">
    <property type="entry name" value="E_set_Pullulanase"/>
    <property type="match status" value="1"/>
</dbReference>
<comment type="catalytic activity">
    <reaction evidence="6">
        <text>Hydrolysis of (1-&gt;6)-alpha-D-glucosidic linkages in pullulan, amylopectin and glycogen, and in the alpha- and beta-limit dextrins of amylopectin and glycogen.</text>
        <dbReference type="EC" id="3.2.1.41"/>
    </reaction>
</comment>
<protein>
    <recommendedName>
        <fullName evidence="7">pullulanase</fullName>
        <ecNumber evidence="7">3.2.1.41</ecNumber>
    </recommendedName>
    <alternativeName>
        <fullName evidence="8">Alpha-dextrin endo-1,6-alpha-glucosidase</fullName>
    </alternativeName>
    <alternativeName>
        <fullName evidence="9">Pullulan 6-glucanohydrolase</fullName>
    </alternativeName>
</protein>
<dbReference type="EC" id="3.2.1.41" evidence="7"/>
<evidence type="ECO:0000256" key="8">
    <source>
        <dbReference type="ARBA" id="ARBA00029618"/>
    </source>
</evidence>
<evidence type="ECO:0000256" key="7">
    <source>
        <dbReference type="ARBA" id="ARBA00024062"/>
    </source>
</evidence>
<dbReference type="Gene3D" id="2.60.40.10">
    <property type="entry name" value="Immunoglobulins"/>
    <property type="match status" value="1"/>
</dbReference>
<comment type="similarity">
    <text evidence="1">Belongs to the glycosyl hydrolase 13 family.</text>
</comment>
<dbReference type="SUPFAM" id="SSF49452">
    <property type="entry name" value="Starch-binding domain-like"/>
    <property type="match status" value="1"/>
</dbReference>
<keyword evidence="4" id="KW-0106">Calcium</keyword>
<evidence type="ECO:0000256" key="1">
    <source>
        <dbReference type="ARBA" id="ARBA00008061"/>
    </source>
</evidence>
<dbReference type="Gene3D" id="3.20.20.80">
    <property type="entry name" value="Glycosidases"/>
    <property type="match status" value="1"/>
</dbReference>
<evidence type="ECO:0000313" key="12">
    <source>
        <dbReference type="Proteomes" id="UP000027584"/>
    </source>
</evidence>
<dbReference type="Proteomes" id="UP000027584">
    <property type="component" value="Unassembled WGS sequence"/>
</dbReference>
<evidence type="ECO:0000256" key="2">
    <source>
        <dbReference type="ARBA" id="ARBA00022729"/>
    </source>
</evidence>
<organism evidence="11 12">
    <name type="scientific">Streptococcus gallolyticus</name>
    <dbReference type="NCBI Taxonomy" id="315405"/>
    <lineage>
        <taxon>Bacteria</taxon>
        <taxon>Bacillati</taxon>
        <taxon>Bacillota</taxon>
        <taxon>Bacilli</taxon>
        <taxon>Lactobacillales</taxon>
        <taxon>Streptococcaceae</taxon>
        <taxon>Streptococcus</taxon>
    </lineage>
</organism>
<gene>
    <name evidence="11" type="ORF">BN963_SGAL_02341</name>
</gene>
<keyword evidence="3" id="KW-0378">Hydrolase</keyword>
<evidence type="ECO:0000256" key="4">
    <source>
        <dbReference type="ARBA" id="ARBA00022837"/>
    </source>
</evidence>
<dbReference type="SMART" id="SM00642">
    <property type="entry name" value="Aamy"/>
    <property type="match status" value="1"/>
</dbReference>
<evidence type="ECO:0000256" key="3">
    <source>
        <dbReference type="ARBA" id="ARBA00022801"/>
    </source>
</evidence>
<reference evidence="11 12" key="1">
    <citation type="submission" date="2014-02" db="EMBL/GenBank/DDBJ databases">
        <authorList>
            <person name="Manrique M."/>
        </authorList>
    </citation>
    <scope>NUCLEOTIDE SEQUENCE [LARGE SCALE GENOMIC DNA]</scope>
    <source>
        <strain evidence="11 12">LMG17956</strain>
    </source>
</reference>
<dbReference type="Pfam" id="PF00128">
    <property type="entry name" value="Alpha-amylase"/>
    <property type="match status" value="1"/>
</dbReference>
<keyword evidence="5" id="KW-0326">Glycosidase</keyword>
<dbReference type="GO" id="GO:0051060">
    <property type="term" value="F:pullulanase activity"/>
    <property type="evidence" value="ECO:0007669"/>
    <property type="project" value="UniProtKB-EC"/>
</dbReference>
<dbReference type="InterPro" id="IPR017853">
    <property type="entry name" value="GH"/>
</dbReference>
<dbReference type="InterPro" id="IPR011840">
    <property type="entry name" value="PulA_typeI"/>
</dbReference>
<dbReference type="InterPro" id="IPR013783">
    <property type="entry name" value="Ig-like_fold"/>
</dbReference>
<accession>A0A060RLR7</accession>
<dbReference type="InterPro" id="IPR006047">
    <property type="entry name" value="GH13_cat_dom"/>
</dbReference>
<dbReference type="InterPro" id="IPR014756">
    <property type="entry name" value="Ig_E-set"/>
</dbReference>
<evidence type="ECO:0000256" key="5">
    <source>
        <dbReference type="ARBA" id="ARBA00023295"/>
    </source>
</evidence>
<keyword evidence="2" id="KW-0732">Signal</keyword>
<dbReference type="Pfam" id="PF03714">
    <property type="entry name" value="PUD"/>
    <property type="match status" value="1"/>
</dbReference>
<dbReference type="CDD" id="cd11341">
    <property type="entry name" value="AmyAc_Pullulanase_LD-like"/>
    <property type="match status" value="1"/>
</dbReference>